<dbReference type="PANTHER" id="PTHR33700:SF25">
    <property type="entry name" value="TRANSMEMBRANE PROTEIN"/>
    <property type="match status" value="1"/>
</dbReference>
<dbReference type="PANTHER" id="PTHR33700">
    <property type="entry name" value="MYB-LIKE PROTEIN X"/>
    <property type="match status" value="1"/>
</dbReference>
<reference evidence="2" key="1">
    <citation type="journal article" date="2023" name="Science">
        <title>Elucidation of the pathway for biosynthesis of saponin adjuvants from the soapbark tree.</title>
        <authorList>
            <person name="Reed J."/>
            <person name="Orme A."/>
            <person name="El-Demerdash A."/>
            <person name="Owen C."/>
            <person name="Martin L.B.B."/>
            <person name="Misra R.C."/>
            <person name="Kikuchi S."/>
            <person name="Rejzek M."/>
            <person name="Martin A.C."/>
            <person name="Harkess A."/>
            <person name="Leebens-Mack J."/>
            <person name="Louveau T."/>
            <person name="Stephenson M.J."/>
            <person name="Osbourn A."/>
        </authorList>
    </citation>
    <scope>NUCLEOTIDE SEQUENCE</scope>
    <source>
        <strain evidence="2">S10</strain>
    </source>
</reference>
<keyword evidence="3" id="KW-1185">Reference proteome</keyword>
<dbReference type="KEGG" id="qsa:O6P43_019507"/>
<dbReference type="AlphaFoldDB" id="A0AAD7LIM7"/>
<feature type="region of interest" description="Disordered" evidence="1">
    <location>
        <begin position="74"/>
        <end position="154"/>
    </location>
</feature>
<comment type="caution">
    <text evidence="2">The sequence shown here is derived from an EMBL/GenBank/DDBJ whole genome shotgun (WGS) entry which is preliminary data.</text>
</comment>
<dbReference type="EMBL" id="JARAOO010000008">
    <property type="protein sequence ID" value="KAJ7958851.1"/>
    <property type="molecule type" value="Genomic_DNA"/>
</dbReference>
<organism evidence="2 3">
    <name type="scientific">Quillaja saponaria</name>
    <name type="common">Soap bark tree</name>
    <dbReference type="NCBI Taxonomy" id="32244"/>
    <lineage>
        <taxon>Eukaryota</taxon>
        <taxon>Viridiplantae</taxon>
        <taxon>Streptophyta</taxon>
        <taxon>Embryophyta</taxon>
        <taxon>Tracheophyta</taxon>
        <taxon>Spermatophyta</taxon>
        <taxon>Magnoliopsida</taxon>
        <taxon>eudicotyledons</taxon>
        <taxon>Gunneridae</taxon>
        <taxon>Pentapetalae</taxon>
        <taxon>rosids</taxon>
        <taxon>fabids</taxon>
        <taxon>Fabales</taxon>
        <taxon>Quillajaceae</taxon>
        <taxon>Quillaja</taxon>
    </lineage>
</organism>
<evidence type="ECO:0000256" key="1">
    <source>
        <dbReference type="SAM" id="MobiDB-lite"/>
    </source>
</evidence>
<sequence length="199" mass="23109">MLKQMPTRNQRSKGFKVKHTLQKCLVVVICTWLLYQLKQSHDKKACEKTFAKISGKVDGEHEIKLGRRVLHPPVPKTGFGIERHGEEEKALEKREGGGDDELNSHDRDRYEEEEEFEVEDLIDEEEEDNEEFEKEIEDEAQYEGGKSNNDATMKHYKKNDASSFWMQGTKSISTKFDVGSLRKLKEEKLVDTKKIVGYN</sequence>
<proteinExistence type="predicted"/>
<feature type="compositionally biased region" description="Acidic residues" evidence="1">
    <location>
        <begin position="111"/>
        <end position="141"/>
    </location>
</feature>
<name>A0AAD7LIM7_QUISA</name>
<dbReference type="Proteomes" id="UP001163823">
    <property type="component" value="Chromosome 8"/>
</dbReference>
<protein>
    <submittedName>
        <fullName evidence="2">Dentin sialophosphoprotein-like</fullName>
    </submittedName>
</protein>
<evidence type="ECO:0000313" key="3">
    <source>
        <dbReference type="Proteomes" id="UP001163823"/>
    </source>
</evidence>
<feature type="compositionally biased region" description="Basic and acidic residues" evidence="1">
    <location>
        <begin position="81"/>
        <end position="110"/>
    </location>
</feature>
<evidence type="ECO:0000313" key="2">
    <source>
        <dbReference type="EMBL" id="KAJ7958851.1"/>
    </source>
</evidence>
<gene>
    <name evidence="2" type="ORF">O6P43_019507</name>
</gene>
<accession>A0AAD7LIM7</accession>